<dbReference type="Pfam" id="PF00589">
    <property type="entry name" value="Phage_integrase"/>
    <property type="match status" value="1"/>
</dbReference>
<dbReference type="PANTHER" id="PTHR30349:SF41">
    <property type="entry name" value="INTEGRASE_RECOMBINASE PROTEIN MJ0367-RELATED"/>
    <property type="match status" value="1"/>
</dbReference>
<accession>A0A317D5N6</accession>
<proteinExistence type="inferred from homology"/>
<evidence type="ECO:0000256" key="1">
    <source>
        <dbReference type="ARBA" id="ARBA00008857"/>
    </source>
</evidence>
<dbReference type="Proteomes" id="UP000246050">
    <property type="component" value="Unassembled WGS sequence"/>
</dbReference>
<evidence type="ECO:0000259" key="4">
    <source>
        <dbReference type="PROSITE" id="PS51898"/>
    </source>
</evidence>
<evidence type="ECO:0000313" key="5">
    <source>
        <dbReference type="EMBL" id="PWR09440.1"/>
    </source>
</evidence>
<dbReference type="EMBL" id="QGKS01000394">
    <property type="protein sequence ID" value="PWR09440.1"/>
    <property type="molecule type" value="Genomic_DNA"/>
</dbReference>
<feature type="domain" description="Tyr recombinase" evidence="4">
    <location>
        <begin position="100"/>
        <end position="299"/>
    </location>
</feature>
<dbReference type="OrthoDB" id="5464621at2"/>
<dbReference type="PANTHER" id="PTHR30349">
    <property type="entry name" value="PHAGE INTEGRASE-RELATED"/>
    <property type="match status" value="1"/>
</dbReference>
<evidence type="ECO:0000256" key="3">
    <source>
        <dbReference type="ARBA" id="ARBA00023172"/>
    </source>
</evidence>
<dbReference type="SUPFAM" id="SSF56349">
    <property type="entry name" value="DNA breaking-rejoining enzymes"/>
    <property type="match status" value="1"/>
</dbReference>
<dbReference type="Gene3D" id="1.10.443.10">
    <property type="entry name" value="Intergrase catalytic core"/>
    <property type="match status" value="1"/>
</dbReference>
<dbReference type="RefSeq" id="WP_109804953.1">
    <property type="nucleotide sequence ID" value="NZ_QGKS01000394.1"/>
</dbReference>
<dbReference type="GO" id="GO:0006310">
    <property type="term" value="P:DNA recombination"/>
    <property type="evidence" value="ECO:0007669"/>
    <property type="project" value="UniProtKB-KW"/>
</dbReference>
<evidence type="ECO:0000313" key="6">
    <source>
        <dbReference type="Proteomes" id="UP000246050"/>
    </source>
</evidence>
<dbReference type="GO" id="GO:0003677">
    <property type="term" value="F:DNA binding"/>
    <property type="evidence" value="ECO:0007669"/>
    <property type="project" value="UniProtKB-KW"/>
</dbReference>
<keyword evidence="3" id="KW-0233">DNA recombination</keyword>
<dbReference type="InterPro" id="IPR013762">
    <property type="entry name" value="Integrase-like_cat_sf"/>
</dbReference>
<keyword evidence="2" id="KW-0238">DNA-binding</keyword>
<organism evidence="5 6">
    <name type="scientific">Micromonospora sicca</name>
    <dbReference type="NCBI Taxonomy" id="2202420"/>
    <lineage>
        <taxon>Bacteria</taxon>
        <taxon>Bacillati</taxon>
        <taxon>Actinomycetota</taxon>
        <taxon>Actinomycetes</taxon>
        <taxon>Micromonosporales</taxon>
        <taxon>Micromonosporaceae</taxon>
        <taxon>Micromonospora</taxon>
    </lineage>
</organism>
<dbReference type="InterPro" id="IPR002104">
    <property type="entry name" value="Integrase_catalytic"/>
</dbReference>
<dbReference type="PROSITE" id="PS51898">
    <property type="entry name" value="TYR_RECOMBINASE"/>
    <property type="match status" value="1"/>
</dbReference>
<dbReference type="AlphaFoldDB" id="A0A317D5N6"/>
<dbReference type="InterPro" id="IPR050090">
    <property type="entry name" value="Tyrosine_recombinase_XerCD"/>
</dbReference>
<dbReference type="InterPro" id="IPR011010">
    <property type="entry name" value="DNA_brk_join_enz"/>
</dbReference>
<comment type="caution">
    <text evidence="5">The sequence shown here is derived from an EMBL/GenBank/DDBJ whole genome shotgun (WGS) entry which is preliminary data.</text>
</comment>
<dbReference type="GO" id="GO:0015074">
    <property type="term" value="P:DNA integration"/>
    <property type="evidence" value="ECO:0007669"/>
    <property type="project" value="InterPro"/>
</dbReference>
<evidence type="ECO:0000256" key="2">
    <source>
        <dbReference type="ARBA" id="ARBA00023125"/>
    </source>
</evidence>
<gene>
    <name evidence="5" type="ORF">DKT69_30805</name>
</gene>
<protein>
    <submittedName>
        <fullName evidence="5">Integrase</fullName>
    </submittedName>
</protein>
<sequence>MNPLRRRAEEYLTMRRALGYQLDRHGRLLLQFIDYLERARVSTITVDAAVTWARQPVDATPAWWASRLSVIRCFARHLHALDPATEIPPADLLPGHYHRTAPRLYSIAEITDIVHATGLLSAPLQAATFRALIGLLAVTGVRVGEAVRLERDDVDLDTATLTIIKSKHGQSRQLPLHPSAVTALGEYARRRDHLLATAVAAPSFFVSTTGTRLAVAKVDIVFARLLYHCGIQPSPGRRAPRVHDLRHSFAVATVLHWYRTGADVHALLPSLSTYLGHVAPESTYWYLQAAPELLALAAARLEHPREST</sequence>
<name>A0A317D5N6_9ACTN</name>
<comment type="similarity">
    <text evidence="1">Belongs to the 'phage' integrase family.</text>
</comment>
<reference evidence="5 6" key="1">
    <citation type="submission" date="2018-05" db="EMBL/GenBank/DDBJ databases">
        <title>Micromonosporas from Atacama Desert.</title>
        <authorList>
            <person name="Carro L."/>
            <person name="Golinska P."/>
            <person name="Klenk H.-P."/>
            <person name="Goodfellow M."/>
        </authorList>
    </citation>
    <scope>NUCLEOTIDE SEQUENCE [LARGE SCALE GENOMIC DNA]</scope>
    <source>
        <strain evidence="5 6">4G51</strain>
    </source>
</reference>